<evidence type="ECO:0000313" key="5">
    <source>
        <dbReference type="Proteomes" id="UP000279284"/>
    </source>
</evidence>
<organism evidence="4 5">
    <name type="scientific">Neisseria canis</name>
    <dbReference type="NCBI Taxonomy" id="493"/>
    <lineage>
        <taxon>Bacteria</taxon>
        <taxon>Pseudomonadati</taxon>
        <taxon>Pseudomonadota</taxon>
        <taxon>Betaproteobacteria</taxon>
        <taxon>Neisseriales</taxon>
        <taxon>Neisseriaceae</taxon>
        <taxon>Neisseria</taxon>
    </lineage>
</organism>
<dbReference type="PROSITE" id="PS51186">
    <property type="entry name" value="GNAT"/>
    <property type="match status" value="1"/>
</dbReference>
<dbReference type="Proteomes" id="UP000279284">
    <property type="component" value="Chromosome"/>
</dbReference>
<dbReference type="PANTHER" id="PTHR43877">
    <property type="entry name" value="AMINOALKYLPHOSPHONATE N-ACETYLTRANSFERASE-RELATED-RELATED"/>
    <property type="match status" value="1"/>
</dbReference>
<evidence type="ECO:0000259" key="3">
    <source>
        <dbReference type="PROSITE" id="PS51186"/>
    </source>
</evidence>
<dbReference type="Pfam" id="PF13673">
    <property type="entry name" value="Acetyltransf_10"/>
    <property type="match status" value="1"/>
</dbReference>
<keyword evidence="5" id="KW-1185">Reference proteome</keyword>
<evidence type="ECO:0000256" key="1">
    <source>
        <dbReference type="ARBA" id="ARBA00022679"/>
    </source>
</evidence>
<dbReference type="InterPro" id="IPR016181">
    <property type="entry name" value="Acyl_CoA_acyltransferase"/>
</dbReference>
<dbReference type="Gene3D" id="3.40.630.30">
    <property type="match status" value="1"/>
</dbReference>
<dbReference type="KEGG" id="nci:NCTC10296_01693"/>
<dbReference type="CDD" id="cd04301">
    <property type="entry name" value="NAT_SF"/>
    <property type="match status" value="1"/>
</dbReference>
<dbReference type="OrthoDB" id="8602780at2"/>
<sequence length="163" mass="18772">MSLLTVLRPALPDDCEAIYTTHRFSVQYTCERCYDRRVLEAWSKLLHPESYQEALNSDNKALWVIEYQRRIRGFFQVDLAQSQLDALYVHPFLHNRGLGTALLNRAESLAAQSGLAFLKLYASLNSVGFYRINGYRSLGSAILPLNLEVSVECELMRKYLNDY</sequence>
<dbReference type="InterPro" id="IPR050832">
    <property type="entry name" value="Bact_Acetyltransf"/>
</dbReference>
<dbReference type="InterPro" id="IPR000182">
    <property type="entry name" value="GNAT_dom"/>
</dbReference>
<evidence type="ECO:0000256" key="2">
    <source>
        <dbReference type="ARBA" id="ARBA00023315"/>
    </source>
</evidence>
<gene>
    <name evidence="4" type="ORF">NCTC10296_01693</name>
</gene>
<proteinExistence type="predicted"/>
<dbReference type="STRING" id="493.BWD07_10090"/>
<keyword evidence="1 4" id="KW-0808">Transferase</keyword>
<accession>A0A448D9D5</accession>
<evidence type="ECO:0000313" key="4">
    <source>
        <dbReference type="EMBL" id="VEF02240.1"/>
    </source>
</evidence>
<dbReference type="AlphaFoldDB" id="A0A448D9D5"/>
<protein>
    <submittedName>
        <fullName evidence="4">Putative acetyltransferase</fullName>
    </submittedName>
</protein>
<dbReference type="RefSeq" id="WP_085417291.1">
    <property type="nucleotide sequence ID" value="NZ_CAUJPY010000009.1"/>
</dbReference>
<dbReference type="SUPFAM" id="SSF55729">
    <property type="entry name" value="Acyl-CoA N-acyltransferases (Nat)"/>
    <property type="match status" value="1"/>
</dbReference>
<keyword evidence="2" id="KW-0012">Acyltransferase</keyword>
<feature type="domain" description="N-acetyltransferase" evidence="3">
    <location>
        <begin position="5"/>
        <end position="161"/>
    </location>
</feature>
<name>A0A448D9D5_9NEIS</name>
<reference evidence="4 5" key="1">
    <citation type="submission" date="2018-12" db="EMBL/GenBank/DDBJ databases">
        <authorList>
            <consortium name="Pathogen Informatics"/>
        </authorList>
    </citation>
    <scope>NUCLEOTIDE SEQUENCE [LARGE SCALE GENOMIC DNA]</scope>
    <source>
        <strain evidence="4 5">NCTC10296</strain>
    </source>
</reference>
<dbReference type="EMBL" id="LR134313">
    <property type="protein sequence ID" value="VEF02240.1"/>
    <property type="molecule type" value="Genomic_DNA"/>
</dbReference>
<dbReference type="GO" id="GO:0016747">
    <property type="term" value="F:acyltransferase activity, transferring groups other than amino-acyl groups"/>
    <property type="evidence" value="ECO:0007669"/>
    <property type="project" value="InterPro"/>
</dbReference>